<dbReference type="AlphaFoldDB" id="A0ABD3CYU9"/>
<dbReference type="InterPro" id="IPR050481">
    <property type="entry name" value="UDP-glycosyltransf_plant"/>
</dbReference>
<reference evidence="3" key="1">
    <citation type="journal article" date="2024" name="IScience">
        <title>Strigolactones Initiate the Formation of Haustorium-like Structures in Castilleja.</title>
        <authorList>
            <person name="Buerger M."/>
            <person name="Peterson D."/>
            <person name="Chory J."/>
        </authorList>
    </citation>
    <scope>NUCLEOTIDE SEQUENCE [LARGE SCALE GENOMIC DNA]</scope>
</reference>
<keyword evidence="3" id="KW-1185">Reference proteome</keyword>
<name>A0ABD3CYU9_9LAMI</name>
<accession>A0ABD3CYU9</accession>
<dbReference type="Gene3D" id="3.40.50.2000">
    <property type="entry name" value="Glycogen Phosphorylase B"/>
    <property type="match status" value="1"/>
</dbReference>
<comment type="caution">
    <text evidence="2">The sequence shown here is derived from an EMBL/GenBank/DDBJ whole genome shotgun (WGS) entry which is preliminary data.</text>
</comment>
<evidence type="ECO:0000313" key="2">
    <source>
        <dbReference type="EMBL" id="KAL3633850.1"/>
    </source>
</evidence>
<comment type="similarity">
    <text evidence="1">Belongs to the UDP-glycosyltransferase family.</text>
</comment>
<organism evidence="2 3">
    <name type="scientific">Castilleja foliolosa</name>
    <dbReference type="NCBI Taxonomy" id="1961234"/>
    <lineage>
        <taxon>Eukaryota</taxon>
        <taxon>Viridiplantae</taxon>
        <taxon>Streptophyta</taxon>
        <taxon>Embryophyta</taxon>
        <taxon>Tracheophyta</taxon>
        <taxon>Spermatophyta</taxon>
        <taxon>Magnoliopsida</taxon>
        <taxon>eudicotyledons</taxon>
        <taxon>Gunneridae</taxon>
        <taxon>Pentapetalae</taxon>
        <taxon>asterids</taxon>
        <taxon>lamiids</taxon>
        <taxon>Lamiales</taxon>
        <taxon>Orobanchaceae</taxon>
        <taxon>Pedicularideae</taxon>
        <taxon>Castillejinae</taxon>
        <taxon>Castilleja</taxon>
    </lineage>
</organism>
<dbReference type="PANTHER" id="PTHR48048:SF45">
    <property type="entry name" value="GLYCOSYLTRANSFERASE"/>
    <property type="match status" value="1"/>
</dbReference>
<evidence type="ECO:0000256" key="1">
    <source>
        <dbReference type="ARBA" id="ARBA00009995"/>
    </source>
</evidence>
<sequence length="190" mass="21416">MEGKIKTELVFIRSPGRGHLSATLEMAKLLVDRDQCLSVTVLVIKPSYDPKGTAHSYSDHFFETNPRIRFVDIPPVEYSPTSSFHLPHFIESHKNHVRDDVAKIASAQGSESKLVGFVVNIYQCGRRVWHPDVRVSHVGRCNAWAFVSFPRPVGLSKSRFDGVRGFERRALDTILLIPCLSKAVAIDFDR</sequence>
<evidence type="ECO:0000313" key="3">
    <source>
        <dbReference type="Proteomes" id="UP001632038"/>
    </source>
</evidence>
<dbReference type="PANTHER" id="PTHR48048">
    <property type="entry name" value="GLYCOSYLTRANSFERASE"/>
    <property type="match status" value="1"/>
</dbReference>
<protein>
    <submittedName>
        <fullName evidence="2">Uncharacterized protein</fullName>
    </submittedName>
</protein>
<gene>
    <name evidence="2" type="ORF">CASFOL_022612</name>
</gene>
<dbReference type="SUPFAM" id="SSF53756">
    <property type="entry name" value="UDP-Glycosyltransferase/glycogen phosphorylase"/>
    <property type="match status" value="1"/>
</dbReference>
<dbReference type="Proteomes" id="UP001632038">
    <property type="component" value="Unassembled WGS sequence"/>
</dbReference>
<dbReference type="EMBL" id="JAVIJP010000029">
    <property type="protein sequence ID" value="KAL3633850.1"/>
    <property type="molecule type" value="Genomic_DNA"/>
</dbReference>
<proteinExistence type="inferred from homology"/>